<dbReference type="Proteomes" id="UP000181997">
    <property type="component" value="Unassembled WGS sequence"/>
</dbReference>
<dbReference type="AlphaFoldDB" id="A0A1C3Z913"/>
<reference evidence="3" key="1">
    <citation type="submission" date="2016-08" db="EMBL/GenBank/DDBJ databases">
        <authorList>
            <person name="Varghese N."/>
            <person name="Submissions Spin"/>
        </authorList>
    </citation>
    <scope>NUCLEOTIDE SEQUENCE [LARGE SCALE GENOMIC DNA]</scope>
    <source>
        <strain evidence="3">SGD-1123</strain>
    </source>
</reference>
<dbReference type="SUPFAM" id="SSF56601">
    <property type="entry name" value="beta-lactamase/transpeptidase-like"/>
    <property type="match status" value="1"/>
</dbReference>
<organism evidence="2 3">
    <name type="scientific">[Bacillus] enclensis</name>
    <dbReference type="NCBI Taxonomy" id="1402860"/>
    <lineage>
        <taxon>Bacteria</taxon>
        <taxon>Bacillati</taxon>
        <taxon>Bacillota</taxon>
        <taxon>Bacilli</taxon>
        <taxon>Bacillales</taxon>
        <taxon>Bacillaceae</taxon>
        <taxon>Rossellomorea</taxon>
    </lineage>
</organism>
<evidence type="ECO:0000259" key="1">
    <source>
        <dbReference type="Pfam" id="PF13354"/>
    </source>
</evidence>
<gene>
    <name evidence="2" type="ORF">GA0061094_0495</name>
</gene>
<dbReference type="EMBL" id="FMAU01000001">
    <property type="protein sequence ID" value="SCB78752.1"/>
    <property type="molecule type" value="Genomic_DNA"/>
</dbReference>
<dbReference type="Gene3D" id="3.40.710.10">
    <property type="entry name" value="DD-peptidase/beta-lactamase superfamily"/>
    <property type="match status" value="1"/>
</dbReference>
<sequence length="252" mass="28280">MNRIIDKLKEIETGQAGMMIYSIKEQKMIASWNAGLTVPMASAAKVAIGYCMAKWAEEGSLNWDDMVEGVSFNPKEDSKELYPHLQDRKTLPLREVVEVMIACHDSFAAKSIVGAFGGWEKVNEEIQADFRSILVKEDPRHPDNKGMLSELAELMKRIYQGYNKHPMLWTPIINGLVRQRGDIGSIPGHHLNHMTGGLKHAAVDLGIMGDFNNNPYTFAVGVVNVPDRNEHGEADHKIVQAMNLAYEEYEDQ</sequence>
<dbReference type="RefSeq" id="WP_141687651.1">
    <property type="nucleotide sequence ID" value="NZ_FMAU01000001.1"/>
</dbReference>
<dbReference type="InterPro" id="IPR012338">
    <property type="entry name" value="Beta-lactam/transpept-like"/>
</dbReference>
<feature type="domain" description="Beta-lactamase class A catalytic" evidence="1">
    <location>
        <begin position="27"/>
        <end position="221"/>
    </location>
</feature>
<evidence type="ECO:0000313" key="3">
    <source>
        <dbReference type="Proteomes" id="UP000181997"/>
    </source>
</evidence>
<evidence type="ECO:0000313" key="2">
    <source>
        <dbReference type="EMBL" id="SCB78752.1"/>
    </source>
</evidence>
<dbReference type="Pfam" id="PF13354">
    <property type="entry name" value="Beta-lactamase2"/>
    <property type="match status" value="1"/>
</dbReference>
<proteinExistence type="predicted"/>
<dbReference type="InterPro" id="IPR045155">
    <property type="entry name" value="Beta-lactam_cat"/>
</dbReference>
<accession>A0A1C3Z913</accession>
<dbReference type="GO" id="GO:0030655">
    <property type="term" value="P:beta-lactam antibiotic catabolic process"/>
    <property type="evidence" value="ECO:0007669"/>
    <property type="project" value="InterPro"/>
</dbReference>
<protein>
    <submittedName>
        <fullName evidence="2">Beta-lactamase enzyme family protein</fullName>
    </submittedName>
</protein>
<name>A0A1C3Z913_9BACI</name>
<keyword evidence="3" id="KW-1185">Reference proteome</keyword>
<dbReference type="OrthoDB" id="2835798at2"/>
<dbReference type="GO" id="GO:0008800">
    <property type="term" value="F:beta-lactamase activity"/>
    <property type="evidence" value="ECO:0007669"/>
    <property type="project" value="InterPro"/>
</dbReference>